<comment type="caution">
    <text evidence="14">The sequence shown here is derived from an EMBL/GenBank/DDBJ whole genome shotgun (WGS) entry which is preliminary data.</text>
</comment>
<evidence type="ECO:0000256" key="4">
    <source>
        <dbReference type="ARBA" id="ARBA00022676"/>
    </source>
</evidence>
<accession>A0A7J7NY45</accession>
<dbReference type="Gene3D" id="3.90.228.10">
    <property type="match status" value="1"/>
</dbReference>
<reference evidence="14 15" key="1">
    <citation type="journal article" date="2020" name="IScience">
        <title>Genome Sequencing of the Endangered Kingdonia uniflora (Circaeasteraceae, Ranunculales) Reveals Potential Mechanisms of Evolutionary Specialization.</title>
        <authorList>
            <person name="Sun Y."/>
            <person name="Deng T."/>
            <person name="Zhang A."/>
            <person name="Moore M.J."/>
            <person name="Landis J.B."/>
            <person name="Lin N."/>
            <person name="Zhang H."/>
            <person name="Zhang X."/>
            <person name="Huang J."/>
            <person name="Zhang X."/>
            <person name="Sun H."/>
            <person name="Wang H."/>
        </authorList>
    </citation>
    <scope>NUCLEOTIDE SEQUENCE [LARGE SCALE GENOMIC DNA]</scope>
    <source>
        <strain evidence="14">TB1705</strain>
        <tissue evidence="14">Leaf</tissue>
    </source>
</reference>
<dbReference type="InterPro" id="IPR036616">
    <property type="entry name" value="Poly(ADP-ribose)pol_reg_dom_sf"/>
</dbReference>
<evidence type="ECO:0000256" key="2">
    <source>
        <dbReference type="ARBA" id="ARBA00000459"/>
    </source>
</evidence>
<dbReference type="InterPro" id="IPR008893">
    <property type="entry name" value="WGR_domain"/>
</dbReference>
<feature type="domain" description="WGR" evidence="13">
    <location>
        <begin position="126"/>
        <end position="226"/>
    </location>
</feature>
<dbReference type="EC" id="2.4.2.-" evidence="10"/>
<evidence type="ECO:0000256" key="3">
    <source>
        <dbReference type="ARBA" id="ARBA00004123"/>
    </source>
</evidence>
<dbReference type="Proteomes" id="UP000541444">
    <property type="component" value="Unassembled WGS sequence"/>
</dbReference>
<feature type="domain" description="PARP catalytic" evidence="11">
    <location>
        <begin position="295"/>
        <end position="490"/>
    </location>
</feature>
<feature type="domain" description="PARP alpha-helical" evidence="12">
    <location>
        <begin position="253"/>
        <end position="384"/>
    </location>
</feature>
<dbReference type="InterPro" id="IPR012317">
    <property type="entry name" value="Poly(ADP-ribose)pol_cat_dom"/>
</dbReference>
<dbReference type="GO" id="GO:0006302">
    <property type="term" value="P:double-strand break repair"/>
    <property type="evidence" value="ECO:0007669"/>
    <property type="project" value="TreeGrafter"/>
</dbReference>
<comment type="subcellular location">
    <subcellularLocation>
        <location evidence="3">Nucleus</location>
    </subcellularLocation>
</comment>
<evidence type="ECO:0000256" key="6">
    <source>
        <dbReference type="ARBA" id="ARBA00022695"/>
    </source>
</evidence>
<dbReference type="SMART" id="SM00773">
    <property type="entry name" value="WGR"/>
    <property type="match status" value="1"/>
</dbReference>
<dbReference type="SUPFAM" id="SSF47587">
    <property type="entry name" value="Domain of poly(ADP-ribose) polymerase"/>
    <property type="match status" value="1"/>
</dbReference>
<dbReference type="InterPro" id="IPR004102">
    <property type="entry name" value="Poly(ADP-ribose)pol_reg_dom"/>
</dbReference>
<proteinExistence type="predicted"/>
<organism evidence="14 15">
    <name type="scientific">Kingdonia uniflora</name>
    <dbReference type="NCBI Taxonomy" id="39325"/>
    <lineage>
        <taxon>Eukaryota</taxon>
        <taxon>Viridiplantae</taxon>
        <taxon>Streptophyta</taxon>
        <taxon>Embryophyta</taxon>
        <taxon>Tracheophyta</taxon>
        <taxon>Spermatophyta</taxon>
        <taxon>Magnoliopsida</taxon>
        <taxon>Ranunculales</taxon>
        <taxon>Circaeasteraceae</taxon>
        <taxon>Kingdonia</taxon>
    </lineage>
</organism>
<dbReference type="PROSITE" id="PS51977">
    <property type="entry name" value="WGR"/>
    <property type="match status" value="1"/>
</dbReference>
<dbReference type="PROSITE" id="PS51059">
    <property type="entry name" value="PARP_CATALYTIC"/>
    <property type="match status" value="1"/>
</dbReference>
<dbReference type="GO" id="GO:0003950">
    <property type="term" value="F:NAD+ poly-ADP-ribosyltransferase activity"/>
    <property type="evidence" value="ECO:0007669"/>
    <property type="project" value="UniProtKB-UniRule"/>
</dbReference>
<dbReference type="InterPro" id="IPR050800">
    <property type="entry name" value="ARTD/PARP"/>
</dbReference>
<keyword evidence="5 10" id="KW-0808">Transferase</keyword>
<keyword evidence="15" id="KW-1185">Reference proteome</keyword>
<evidence type="ECO:0000256" key="1">
    <source>
        <dbReference type="ARBA" id="ARBA00000438"/>
    </source>
</evidence>
<evidence type="ECO:0000259" key="13">
    <source>
        <dbReference type="PROSITE" id="PS51977"/>
    </source>
</evidence>
<dbReference type="GO" id="GO:0016779">
    <property type="term" value="F:nucleotidyltransferase activity"/>
    <property type="evidence" value="ECO:0007669"/>
    <property type="project" value="UniProtKB-KW"/>
</dbReference>
<keyword evidence="6" id="KW-0548">Nucleotidyltransferase</keyword>
<dbReference type="EMBL" id="JACGCM010000445">
    <property type="protein sequence ID" value="KAF6172097.1"/>
    <property type="molecule type" value="Genomic_DNA"/>
</dbReference>
<dbReference type="SUPFAM" id="SSF56399">
    <property type="entry name" value="ADP-ribosylation"/>
    <property type="match status" value="1"/>
</dbReference>
<gene>
    <name evidence="14" type="ORF">GIB67_029515</name>
</gene>
<dbReference type="GO" id="GO:0005730">
    <property type="term" value="C:nucleolus"/>
    <property type="evidence" value="ECO:0007669"/>
    <property type="project" value="TreeGrafter"/>
</dbReference>
<protein>
    <recommendedName>
        <fullName evidence="10">Poly [ADP-ribose] polymerase</fullName>
        <shortName evidence="10">PARP</shortName>
        <ecNumber evidence="10">2.4.2.-</ecNumber>
    </recommendedName>
</protein>
<dbReference type="OrthoDB" id="429950at2759"/>
<evidence type="ECO:0000313" key="14">
    <source>
        <dbReference type="EMBL" id="KAF6172097.1"/>
    </source>
</evidence>
<dbReference type="PROSITE" id="PS51060">
    <property type="entry name" value="PARP_ALPHA_HD"/>
    <property type="match status" value="1"/>
</dbReference>
<evidence type="ECO:0000256" key="7">
    <source>
        <dbReference type="ARBA" id="ARBA00023027"/>
    </source>
</evidence>
<dbReference type="CDD" id="cd08001">
    <property type="entry name" value="WGR_PARP1_like"/>
    <property type="match status" value="1"/>
</dbReference>
<evidence type="ECO:0000256" key="10">
    <source>
        <dbReference type="RuleBase" id="RU362114"/>
    </source>
</evidence>
<comment type="function">
    <text evidence="9">Involved in the base excision repair (BER) pathway, by catalyzing the poly(ADP-ribosyl)ation of a limited number of acceptor proteins involved in chromatin architecture and in DNA metabolism. This modification follows DNA damages and appears as an obligatory step in a detection/signaling pathway leading to the reparation of DNA strand breaks.</text>
</comment>
<keyword evidence="7 10" id="KW-0520">NAD</keyword>
<comment type="catalytic activity">
    <reaction evidence="2">
        <text>L-glutamyl-[protein] + NAD(+) = 5-O-(ADP-D-ribosyl)-L-glutamyl-[protein] + nicotinamide</text>
        <dbReference type="Rhea" id="RHEA:58224"/>
        <dbReference type="Rhea" id="RHEA-COMP:10208"/>
        <dbReference type="Rhea" id="RHEA-COMP:15089"/>
        <dbReference type="ChEBI" id="CHEBI:17154"/>
        <dbReference type="ChEBI" id="CHEBI:29973"/>
        <dbReference type="ChEBI" id="CHEBI:57540"/>
        <dbReference type="ChEBI" id="CHEBI:142540"/>
    </reaction>
</comment>
<evidence type="ECO:0000256" key="9">
    <source>
        <dbReference type="ARBA" id="ARBA00024945"/>
    </source>
</evidence>
<dbReference type="GO" id="GO:1990404">
    <property type="term" value="F:NAD+-protein mono-ADP-ribosyltransferase activity"/>
    <property type="evidence" value="ECO:0007669"/>
    <property type="project" value="TreeGrafter"/>
</dbReference>
<sequence>MKKELQEEYLIAQETMMPKLDQRAWELPKSAKRKYNKNKIAQTVKGDHPPLTSWPLRESLGNVETPESINFIIDDDLISFIHAKCLISERQSLLAFILNSDFGVRAKVKLYGKCGVYKDTMLQEKGGKIFEKDGILYNCAFSVCDQGRGVNNYAITQLVTVPEESLHLYFKKGKVGDDPRAEERLEEWEDVDGVVKKFIRLFEELTGNKFEPWEKEKKFLKKPRKFYPIDMDDGVDVRHGSLGHRQLGVAATHCQLESLVANFMKVLCSQEIYRYALMEMGYDSPDLPMGMLSNLSSKKIYEKLGCPVSPLEKEPEDYKMILKYLEKTYKPIKVEDISYGVTVENIFAVEPSACPSLDDMKKLLNQFGKAVVCTDAAAEAAVYGFTAVDRPDRFLVLAIASLGDTITEVTSPPEDTKSLEEKKVDVKGLGRKRTDESEHFMWKDDIKVPCGRLIASEHKESPLEYNEYAVYDPKQVFINKHFCVNLDGLC</sequence>
<dbReference type="GO" id="GO:0070212">
    <property type="term" value="P:protein poly-ADP-ribosylation"/>
    <property type="evidence" value="ECO:0007669"/>
    <property type="project" value="TreeGrafter"/>
</dbReference>
<evidence type="ECO:0000259" key="11">
    <source>
        <dbReference type="PROSITE" id="PS51059"/>
    </source>
</evidence>
<evidence type="ECO:0000313" key="15">
    <source>
        <dbReference type="Proteomes" id="UP000541444"/>
    </source>
</evidence>
<evidence type="ECO:0000256" key="5">
    <source>
        <dbReference type="ARBA" id="ARBA00022679"/>
    </source>
</evidence>
<dbReference type="Pfam" id="PF05406">
    <property type="entry name" value="WGR"/>
    <property type="match status" value="1"/>
</dbReference>
<dbReference type="InterPro" id="IPR036930">
    <property type="entry name" value="WGR_dom_sf"/>
</dbReference>
<dbReference type="AlphaFoldDB" id="A0A7J7NY45"/>
<dbReference type="Pfam" id="PF02877">
    <property type="entry name" value="PARP_reg"/>
    <property type="match status" value="1"/>
</dbReference>
<dbReference type="SUPFAM" id="SSF142921">
    <property type="entry name" value="WGR domain-like"/>
    <property type="match status" value="1"/>
</dbReference>
<keyword evidence="4 10" id="KW-0328">Glycosyltransferase</keyword>
<keyword evidence="8" id="KW-0539">Nucleus</keyword>
<name>A0A7J7NY45_9MAGN</name>
<evidence type="ECO:0000256" key="8">
    <source>
        <dbReference type="ARBA" id="ARBA00023242"/>
    </source>
</evidence>
<dbReference type="Gene3D" id="1.20.142.10">
    <property type="entry name" value="Poly(ADP-ribose) polymerase, regulatory domain"/>
    <property type="match status" value="1"/>
</dbReference>
<evidence type="ECO:0000259" key="12">
    <source>
        <dbReference type="PROSITE" id="PS51060"/>
    </source>
</evidence>
<dbReference type="PANTHER" id="PTHR10459:SF106">
    <property type="entry name" value="PROTEIN ADP-RIBOSYLTRANSFERASE PARP3"/>
    <property type="match status" value="1"/>
</dbReference>
<dbReference type="Pfam" id="PF00644">
    <property type="entry name" value="PARP"/>
    <property type="match status" value="1"/>
</dbReference>
<dbReference type="PANTHER" id="PTHR10459">
    <property type="entry name" value="DNA LIGASE"/>
    <property type="match status" value="1"/>
</dbReference>
<comment type="catalytic activity">
    <reaction evidence="1">
        <text>L-aspartyl-[protein] + NAD(+) = 4-O-(ADP-D-ribosyl)-L-aspartyl-[protein] + nicotinamide</text>
        <dbReference type="Rhea" id="RHEA:54424"/>
        <dbReference type="Rhea" id="RHEA-COMP:9867"/>
        <dbReference type="Rhea" id="RHEA-COMP:13832"/>
        <dbReference type="ChEBI" id="CHEBI:17154"/>
        <dbReference type="ChEBI" id="CHEBI:29961"/>
        <dbReference type="ChEBI" id="CHEBI:57540"/>
        <dbReference type="ChEBI" id="CHEBI:138102"/>
    </reaction>
</comment>